<dbReference type="InterPro" id="IPR017853">
    <property type="entry name" value="GH"/>
</dbReference>
<dbReference type="Proteomes" id="UP001180973">
    <property type="component" value="Unassembled WGS sequence"/>
</dbReference>
<organism evidence="4 5">
    <name type="scientific">Micromonospora reichwaldensis</name>
    <dbReference type="NCBI Taxonomy" id="3075516"/>
    <lineage>
        <taxon>Bacteria</taxon>
        <taxon>Bacillati</taxon>
        <taxon>Actinomycetota</taxon>
        <taxon>Actinomycetes</taxon>
        <taxon>Micromonosporales</taxon>
        <taxon>Micromonosporaceae</taxon>
        <taxon>Micromonospora</taxon>
    </lineage>
</organism>
<name>A0ABU2WVH7_9ACTN</name>
<evidence type="ECO:0000256" key="2">
    <source>
        <dbReference type="SAM" id="MobiDB-lite"/>
    </source>
</evidence>
<evidence type="ECO:0000259" key="3">
    <source>
        <dbReference type="SMART" id="SM00642"/>
    </source>
</evidence>
<dbReference type="InterPro" id="IPR045857">
    <property type="entry name" value="O16G_dom_2"/>
</dbReference>
<dbReference type="InterPro" id="IPR006047">
    <property type="entry name" value="GH13_cat_dom"/>
</dbReference>
<gene>
    <name evidence="4" type="ORF">RM555_13150</name>
</gene>
<dbReference type="SMART" id="SM00642">
    <property type="entry name" value="Aamy"/>
    <property type="match status" value="1"/>
</dbReference>
<comment type="similarity">
    <text evidence="1">Belongs to the glycosyl hydrolase 13 family.</text>
</comment>
<keyword evidence="4" id="KW-0378">Hydrolase</keyword>
<dbReference type="GO" id="GO:0016787">
    <property type="term" value="F:hydrolase activity"/>
    <property type="evidence" value="ECO:0007669"/>
    <property type="project" value="UniProtKB-KW"/>
</dbReference>
<accession>A0ABU2WVH7</accession>
<sequence>MNSNPTHQDTPAGPATGWWTRATIYQVYPRSFADSDGDGIGDLPGITARLDHLVELGVDALWLSPFYPSPQADAGYDVADYRDVDPLFGTLADADRLIAGAHSRGLRVIVDLVPNHTSSAHEWFAAALVAAPGSPERDRYVFRDGRGPDGAQPPNDWQSVFGGPAWTRVTGADGRPGQWYLHLFDSGQPDLNWDNPEVREEFLEVLRFWLDRGVDGFRVDVAHGLIKQADLADWQEPQEILSGQEIDKPRPPMWDQEGVHDIYRDWRRVLDGYPDERILVAEAWVEPAERLARYVRPDEMHQAFNFEYLLAAWTAPAQYAVITRSLEATDAVGAPTTWVLSNHDVVRHASRLGLPVGGKRPNGIGIGDPQPDAALGLRRARAATLLMLALPGSAYLYQGEELGLPEHTTMPDEARQDPTWARSGHTERGRDGCRVPIPWEADAPSYGFGPTDASWLPQPSLWAEYALDRQRDTPGSTYELYRTALRLRREHRLGEGPLEWLASGDEVLSFRNGGLTVLTNFGDAAVPLPAGSELVHASAPLDADGAVPTDVTVWVRPA</sequence>
<dbReference type="RefSeq" id="WP_311412093.1">
    <property type="nucleotide sequence ID" value="NZ_JAVRFL010000013.1"/>
</dbReference>
<evidence type="ECO:0000313" key="4">
    <source>
        <dbReference type="EMBL" id="MDT0529935.1"/>
    </source>
</evidence>
<dbReference type="Gene3D" id="3.20.20.80">
    <property type="entry name" value="Glycosidases"/>
    <property type="match status" value="2"/>
</dbReference>
<proteinExistence type="inferred from homology"/>
<comment type="caution">
    <text evidence="4">The sequence shown here is derived from an EMBL/GenBank/DDBJ whole genome shotgun (WGS) entry which is preliminary data.</text>
</comment>
<dbReference type="EMBL" id="JAVRFL010000013">
    <property type="protein sequence ID" value="MDT0529935.1"/>
    <property type="molecule type" value="Genomic_DNA"/>
</dbReference>
<evidence type="ECO:0000313" key="5">
    <source>
        <dbReference type="Proteomes" id="UP001180973"/>
    </source>
</evidence>
<dbReference type="PANTHER" id="PTHR10357">
    <property type="entry name" value="ALPHA-AMYLASE FAMILY MEMBER"/>
    <property type="match status" value="1"/>
</dbReference>
<reference evidence="4" key="1">
    <citation type="submission" date="2023-09" db="EMBL/GenBank/DDBJ databases">
        <title>30 novel species of actinomycetes from the DSMZ collection.</title>
        <authorList>
            <person name="Nouioui I."/>
        </authorList>
    </citation>
    <scope>NUCLEOTIDE SEQUENCE</scope>
    <source>
        <strain evidence="4">DSM 115977</strain>
    </source>
</reference>
<feature type="compositionally biased region" description="Basic and acidic residues" evidence="2">
    <location>
        <begin position="424"/>
        <end position="433"/>
    </location>
</feature>
<dbReference type="CDD" id="cd11332">
    <property type="entry name" value="AmyAc_OligoGlu_TS"/>
    <property type="match status" value="1"/>
</dbReference>
<feature type="domain" description="Glycosyl hydrolase family 13 catalytic" evidence="3">
    <location>
        <begin position="26"/>
        <end position="434"/>
    </location>
</feature>
<dbReference type="SUPFAM" id="SSF51445">
    <property type="entry name" value="(Trans)glycosidases"/>
    <property type="match status" value="1"/>
</dbReference>
<dbReference type="Gene3D" id="3.90.400.10">
    <property type="entry name" value="Oligo-1,6-glucosidase, Domain 2"/>
    <property type="match status" value="1"/>
</dbReference>
<dbReference type="PANTHER" id="PTHR10357:SF179">
    <property type="entry name" value="NEUTRAL AND BASIC AMINO ACID TRANSPORT PROTEIN RBAT"/>
    <property type="match status" value="1"/>
</dbReference>
<feature type="region of interest" description="Disordered" evidence="2">
    <location>
        <begin position="407"/>
        <end position="436"/>
    </location>
</feature>
<protein>
    <submittedName>
        <fullName evidence="4">Glycoside hydrolase family 13 protein</fullName>
    </submittedName>
</protein>
<dbReference type="Pfam" id="PF00128">
    <property type="entry name" value="Alpha-amylase"/>
    <property type="match status" value="1"/>
</dbReference>
<keyword evidence="5" id="KW-1185">Reference proteome</keyword>
<evidence type="ECO:0000256" key="1">
    <source>
        <dbReference type="ARBA" id="ARBA00008061"/>
    </source>
</evidence>